<keyword evidence="3" id="KW-1185">Reference proteome</keyword>
<dbReference type="SUPFAM" id="SSF54106">
    <property type="entry name" value="LysM domain"/>
    <property type="match status" value="1"/>
</dbReference>
<dbReference type="EMBL" id="CP063458">
    <property type="protein sequence ID" value="QOV92126.1"/>
    <property type="molecule type" value="Genomic_DNA"/>
</dbReference>
<dbReference type="InterPro" id="IPR036779">
    <property type="entry name" value="LysM_dom_sf"/>
</dbReference>
<dbReference type="PROSITE" id="PS51782">
    <property type="entry name" value="LYSM"/>
    <property type="match status" value="1"/>
</dbReference>
<proteinExistence type="predicted"/>
<reference evidence="2 3" key="1">
    <citation type="submission" date="2020-10" db="EMBL/GenBank/DDBJ databases">
        <title>Wide distribution of Phycisphaera-like planctomycetes from WD2101 soil group in peatlands and genome analysis of the first cultivated representative.</title>
        <authorList>
            <person name="Dedysh S.N."/>
            <person name="Beletsky A.V."/>
            <person name="Ivanova A."/>
            <person name="Kulichevskaya I.S."/>
            <person name="Suzina N.E."/>
            <person name="Philippov D.A."/>
            <person name="Rakitin A.L."/>
            <person name="Mardanov A.V."/>
            <person name="Ravin N.V."/>
        </authorList>
    </citation>
    <scope>NUCLEOTIDE SEQUENCE [LARGE SCALE GENOMIC DNA]</scope>
    <source>
        <strain evidence="2 3">M1803</strain>
    </source>
</reference>
<dbReference type="SMART" id="SM00257">
    <property type="entry name" value="LysM"/>
    <property type="match status" value="1"/>
</dbReference>
<dbReference type="PANTHER" id="PTHR34700">
    <property type="entry name" value="POTASSIUM BINDING PROTEIN KBP"/>
    <property type="match status" value="1"/>
</dbReference>
<evidence type="ECO:0000313" key="2">
    <source>
        <dbReference type="EMBL" id="QOV92126.1"/>
    </source>
</evidence>
<dbReference type="Gene3D" id="3.10.350.10">
    <property type="entry name" value="LysM domain"/>
    <property type="match status" value="1"/>
</dbReference>
<evidence type="ECO:0000259" key="1">
    <source>
        <dbReference type="PROSITE" id="PS51782"/>
    </source>
</evidence>
<dbReference type="InterPro" id="IPR018392">
    <property type="entry name" value="LysM"/>
</dbReference>
<organism evidence="2 3">
    <name type="scientific">Humisphaera borealis</name>
    <dbReference type="NCBI Taxonomy" id="2807512"/>
    <lineage>
        <taxon>Bacteria</taxon>
        <taxon>Pseudomonadati</taxon>
        <taxon>Planctomycetota</taxon>
        <taxon>Phycisphaerae</taxon>
        <taxon>Tepidisphaerales</taxon>
        <taxon>Tepidisphaeraceae</taxon>
        <taxon>Humisphaera</taxon>
    </lineage>
</organism>
<dbReference type="AlphaFoldDB" id="A0A7M2X2Y2"/>
<dbReference type="InterPro" id="IPR052196">
    <property type="entry name" value="Bact_Kbp"/>
</dbReference>
<dbReference type="Proteomes" id="UP000593765">
    <property type="component" value="Chromosome"/>
</dbReference>
<feature type="domain" description="LysM" evidence="1">
    <location>
        <begin position="186"/>
        <end position="233"/>
    </location>
</feature>
<gene>
    <name evidence="2" type="ORF">IPV69_12530</name>
</gene>
<accession>A0A7M2X2Y2</accession>
<name>A0A7M2X2Y2_9BACT</name>
<protein>
    <submittedName>
        <fullName evidence="2">LysM peptidoglycan-binding domain-containing protein</fullName>
    </submittedName>
</protein>
<evidence type="ECO:0000313" key="3">
    <source>
        <dbReference type="Proteomes" id="UP000593765"/>
    </source>
</evidence>
<dbReference type="PANTHER" id="PTHR34700:SF4">
    <property type="entry name" value="PHAGE-LIKE ELEMENT PBSX PROTEIN XKDP"/>
    <property type="match status" value="1"/>
</dbReference>
<dbReference type="Pfam" id="PF01476">
    <property type="entry name" value="LysM"/>
    <property type="match status" value="1"/>
</dbReference>
<dbReference type="KEGG" id="hbs:IPV69_12530"/>
<sequence>MSLPINMKFEVPKHKAPAPTKNPLWPALTPAPVSKVALRPEKAEDSSAKRPITPLCPVSPKAKEGRRAVVFTSPRRGRSHGRSLLVKFALPGIPLFLILTMINVGCTTEKPKAEGSVLDVGPQQAQVSNQPVPAAEPAPYAGPTYKSPAYKPAPASNSTRVAAKPAYVAPAEPVAVEPVAVAAAGKTYTVQKGDTLTSIARAQYGDGNKWKKIAAANPNMNPDAVKVGQKIVIP</sequence>
<dbReference type="RefSeq" id="WP_206295455.1">
    <property type="nucleotide sequence ID" value="NZ_CP063458.1"/>
</dbReference>
<dbReference type="CDD" id="cd00118">
    <property type="entry name" value="LysM"/>
    <property type="match status" value="1"/>
</dbReference>